<organism evidence="1 2">
    <name type="scientific">Periplaneta americana</name>
    <name type="common">American cockroach</name>
    <name type="synonym">Blatta americana</name>
    <dbReference type="NCBI Taxonomy" id="6978"/>
    <lineage>
        <taxon>Eukaryota</taxon>
        <taxon>Metazoa</taxon>
        <taxon>Ecdysozoa</taxon>
        <taxon>Arthropoda</taxon>
        <taxon>Hexapoda</taxon>
        <taxon>Insecta</taxon>
        <taxon>Pterygota</taxon>
        <taxon>Neoptera</taxon>
        <taxon>Polyneoptera</taxon>
        <taxon>Dictyoptera</taxon>
        <taxon>Blattodea</taxon>
        <taxon>Blattoidea</taxon>
        <taxon>Blattidae</taxon>
        <taxon>Blattinae</taxon>
        <taxon>Periplaneta</taxon>
    </lineage>
</organism>
<name>A0ABQ8SNY1_PERAM</name>
<protein>
    <submittedName>
        <fullName evidence="1">Uncharacterized protein</fullName>
    </submittedName>
</protein>
<sequence length="122" mass="13743">MAGLCEGGNEPSGSLKAICVPPIRKHHCSNMKAQVSIILGYAIERQLAKRHEGWKSNIVAEDYIKVNDICFSEKSILSRLRTSHNLRDIAQGQFRFPFCLIECYSFVFSLYVPIHISSGVEK</sequence>
<proteinExistence type="predicted"/>
<evidence type="ECO:0000313" key="1">
    <source>
        <dbReference type="EMBL" id="KAJ4435367.1"/>
    </source>
</evidence>
<dbReference type="Proteomes" id="UP001148838">
    <property type="component" value="Unassembled WGS sequence"/>
</dbReference>
<evidence type="ECO:0000313" key="2">
    <source>
        <dbReference type="Proteomes" id="UP001148838"/>
    </source>
</evidence>
<keyword evidence="2" id="KW-1185">Reference proteome</keyword>
<comment type="caution">
    <text evidence="1">The sequence shown here is derived from an EMBL/GenBank/DDBJ whole genome shotgun (WGS) entry which is preliminary data.</text>
</comment>
<accession>A0ABQ8SNY1</accession>
<dbReference type="EMBL" id="JAJSOF020000023">
    <property type="protein sequence ID" value="KAJ4435367.1"/>
    <property type="molecule type" value="Genomic_DNA"/>
</dbReference>
<gene>
    <name evidence="1" type="ORF">ANN_17981</name>
</gene>
<reference evidence="1 2" key="1">
    <citation type="journal article" date="2022" name="Allergy">
        <title>Genome assembly and annotation of Periplaneta americana reveal a comprehensive cockroach allergen profile.</title>
        <authorList>
            <person name="Wang L."/>
            <person name="Xiong Q."/>
            <person name="Saelim N."/>
            <person name="Wang L."/>
            <person name="Nong W."/>
            <person name="Wan A.T."/>
            <person name="Shi M."/>
            <person name="Liu X."/>
            <person name="Cao Q."/>
            <person name="Hui J.H.L."/>
            <person name="Sookrung N."/>
            <person name="Leung T.F."/>
            <person name="Tungtrongchitr A."/>
            <person name="Tsui S.K.W."/>
        </authorList>
    </citation>
    <scope>NUCLEOTIDE SEQUENCE [LARGE SCALE GENOMIC DNA]</scope>
    <source>
        <strain evidence="1">PWHHKU_190912</strain>
    </source>
</reference>